<dbReference type="Pfam" id="PF01648">
    <property type="entry name" value="ACPS"/>
    <property type="match status" value="1"/>
</dbReference>
<dbReference type="Gene3D" id="3.90.470.20">
    <property type="entry name" value="4'-phosphopantetheinyl transferase domain"/>
    <property type="match status" value="2"/>
</dbReference>
<proteinExistence type="inferred from homology"/>
<dbReference type="GO" id="GO:0019878">
    <property type="term" value="P:lysine biosynthetic process via aminoadipic acid"/>
    <property type="evidence" value="ECO:0007669"/>
    <property type="project" value="TreeGrafter"/>
</dbReference>
<keyword evidence="2 4" id="KW-0808">Transferase</keyword>
<name>A0A6L6VHE4_AGRVI</name>
<dbReference type="GO" id="GO:0005829">
    <property type="term" value="C:cytosol"/>
    <property type="evidence" value="ECO:0007669"/>
    <property type="project" value="TreeGrafter"/>
</dbReference>
<feature type="domain" description="4'-phosphopantetheinyl transferase" evidence="3">
    <location>
        <begin position="108"/>
        <end position="214"/>
    </location>
</feature>
<sequence length="273" mass="30963">MQLAAQVDCWFVDQSNIHHESWARHLTTREERCRADKFVHYRDKSAFLIRRGFLRAILSLYTGIASDLVPIRAEPGGRPFIDTDDEISFGCSSSGRLATVAVARKHNFGIDLECLGRRTDFSQIAVRYFSVCERKIVRKLIDQEGISRSDAILYVWTLKEAYLKAFGVGIPNLRDFELAERDGRLFVNRGLPNDFFGSWFFYSKRICKSAVLSIASPSCPVFSKYFFAQNVITAEFEDDVMAPFAFDCARPALLANIDTIFGKNVRIVVAGDL</sequence>
<dbReference type="RefSeq" id="WP_156616000.1">
    <property type="nucleotide sequence ID" value="NZ_WPHR01000026.1"/>
</dbReference>
<dbReference type="SUPFAM" id="SSF56214">
    <property type="entry name" value="4'-phosphopantetheinyl transferase"/>
    <property type="match status" value="2"/>
</dbReference>
<gene>
    <name evidence="4" type="ORF">GOZ90_21420</name>
</gene>
<dbReference type="EMBL" id="WPHR01000026">
    <property type="protein sequence ID" value="MUZ75253.1"/>
    <property type="molecule type" value="Genomic_DNA"/>
</dbReference>
<dbReference type="InterPro" id="IPR037143">
    <property type="entry name" value="4-PPantetheinyl_Trfase_dom_sf"/>
</dbReference>
<organism evidence="4 5">
    <name type="scientific">Agrobacterium vitis</name>
    <name type="common">Rhizobium vitis</name>
    <dbReference type="NCBI Taxonomy" id="373"/>
    <lineage>
        <taxon>Bacteria</taxon>
        <taxon>Pseudomonadati</taxon>
        <taxon>Pseudomonadota</taxon>
        <taxon>Alphaproteobacteria</taxon>
        <taxon>Hyphomicrobiales</taxon>
        <taxon>Rhizobiaceae</taxon>
        <taxon>Rhizobium/Agrobacterium group</taxon>
        <taxon>Agrobacterium</taxon>
    </lineage>
</organism>
<reference evidence="4 5" key="1">
    <citation type="submission" date="2019-12" db="EMBL/GenBank/DDBJ databases">
        <title>Whole-genome sequencing of Allorhizobium vitis.</title>
        <authorList>
            <person name="Gan H.M."/>
            <person name="Szegedi E."/>
            <person name="Burr T."/>
            <person name="Savka M.A."/>
        </authorList>
    </citation>
    <scope>NUCLEOTIDE SEQUENCE [LARGE SCALE GENOMIC DNA]</scope>
    <source>
        <strain evidence="4 5">CG516</strain>
    </source>
</reference>
<protein>
    <submittedName>
        <fullName evidence="4">4'-phosphopantetheinyl transferase superfamily protein</fullName>
    </submittedName>
</protein>
<evidence type="ECO:0000256" key="2">
    <source>
        <dbReference type="ARBA" id="ARBA00022679"/>
    </source>
</evidence>
<dbReference type="InterPro" id="IPR050559">
    <property type="entry name" value="P-Pant_transferase_sf"/>
</dbReference>
<dbReference type="GO" id="GO:0000287">
    <property type="term" value="F:magnesium ion binding"/>
    <property type="evidence" value="ECO:0007669"/>
    <property type="project" value="InterPro"/>
</dbReference>
<comment type="similarity">
    <text evidence="1">Belongs to the P-Pant transferase superfamily. Gsp/Sfp/HetI/AcpT family.</text>
</comment>
<dbReference type="PANTHER" id="PTHR12215:SF10">
    <property type="entry name" value="L-AMINOADIPATE-SEMIALDEHYDE DEHYDROGENASE-PHOSPHOPANTETHEINYL TRANSFERASE"/>
    <property type="match status" value="1"/>
</dbReference>
<accession>A0A6L6VHE4</accession>
<dbReference type="InterPro" id="IPR008278">
    <property type="entry name" value="4-PPantetheinyl_Trfase_dom"/>
</dbReference>
<comment type="caution">
    <text evidence="4">The sequence shown here is derived from an EMBL/GenBank/DDBJ whole genome shotgun (WGS) entry which is preliminary data.</text>
</comment>
<dbReference type="Proteomes" id="UP000477951">
    <property type="component" value="Unassembled WGS sequence"/>
</dbReference>
<evidence type="ECO:0000259" key="3">
    <source>
        <dbReference type="Pfam" id="PF01648"/>
    </source>
</evidence>
<evidence type="ECO:0000256" key="1">
    <source>
        <dbReference type="ARBA" id="ARBA00010990"/>
    </source>
</evidence>
<evidence type="ECO:0000313" key="4">
    <source>
        <dbReference type="EMBL" id="MUZ75253.1"/>
    </source>
</evidence>
<dbReference type="GO" id="GO:0008897">
    <property type="term" value="F:holo-[acyl-carrier-protein] synthase activity"/>
    <property type="evidence" value="ECO:0007669"/>
    <property type="project" value="InterPro"/>
</dbReference>
<evidence type="ECO:0000313" key="5">
    <source>
        <dbReference type="Proteomes" id="UP000477951"/>
    </source>
</evidence>
<dbReference type="PANTHER" id="PTHR12215">
    <property type="entry name" value="PHOSPHOPANTETHEINE TRANSFERASE"/>
    <property type="match status" value="1"/>
</dbReference>
<dbReference type="AlphaFoldDB" id="A0A6L6VHE4"/>